<gene>
    <name evidence="2" type="primary">bcd_2</name>
    <name evidence="2" type="ORF">C1752_05021</name>
</gene>
<evidence type="ECO:0000313" key="2">
    <source>
        <dbReference type="EMBL" id="PZD71630.1"/>
    </source>
</evidence>
<dbReference type="GO" id="GO:0016937">
    <property type="term" value="F:short-chain fatty acyl-CoA dehydrogenase activity"/>
    <property type="evidence" value="ECO:0007669"/>
    <property type="project" value="UniProtKB-EC"/>
</dbReference>
<organism evidence="2 3">
    <name type="scientific">Acaryochloris thomasi RCC1774</name>
    <dbReference type="NCBI Taxonomy" id="1764569"/>
    <lineage>
        <taxon>Bacteria</taxon>
        <taxon>Bacillati</taxon>
        <taxon>Cyanobacteriota</taxon>
        <taxon>Cyanophyceae</taxon>
        <taxon>Acaryochloridales</taxon>
        <taxon>Acaryochloridaceae</taxon>
        <taxon>Acaryochloris</taxon>
        <taxon>Acaryochloris thomasi</taxon>
    </lineage>
</organism>
<comment type="caution">
    <text evidence="2">The sequence shown here is derived from an EMBL/GenBank/DDBJ whole genome shotgun (WGS) entry which is preliminary data.</text>
</comment>
<reference evidence="2 3" key="1">
    <citation type="journal article" date="2018" name="Sci. Rep.">
        <title>A novel species of the marine cyanobacterium Acaryochloris with a unique pigment content and lifestyle.</title>
        <authorList>
            <person name="Partensky F."/>
            <person name="Six C."/>
            <person name="Ratin M."/>
            <person name="Garczarek L."/>
            <person name="Vaulot D."/>
            <person name="Probert I."/>
            <person name="Calteau A."/>
            <person name="Gourvil P."/>
            <person name="Marie D."/>
            <person name="Grebert T."/>
            <person name="Bouchier C."/>
            <person name="Le Panse S."/>
            <person name="Gachenot M."/>
            <person name="Rodriguez F."/>
            <person name="Garrido J.L."/>
        </authorList>
    </citation>
    <scope>NUCLEOTIDE SEQUENCE [LARGE SCALE GENOMIC DNA]</scope>
    <source>
        <strain evidence="2 3">RCC1774</strain>
    </source>
</reference>
<dbReference type="EC" id="1.3.8.1" evidence="2"/>
<dbReference type="PANTHER" id="PTHR43884">
    <property type="entry name" value="ACYL-COA DEHYDROGENASE"/>
    <property type="match status" value="1"/>
</dbReference>
<dbReference type="SUPFAM" id="SSF56645">
    <property type="entry name" value="Acyl-CoA dehydrogenase NM domain-like"/>
    <property type="match status" value="1"/>
</dbReference>
<dbReference type="PANTHER" id="PTHR43884:SF12">
    <property type="entry name" value="ISOVALERYL-COA DEHYDROGENASE, MITOCHONDRIAL-RELATED"/>
    <property type="match status" value="1"/>
</dbReference>
<dbReference type="RefSeq" id="WP_110987829.1">
    <property type="nucleotide sequence ID" value="NZ_CAWNWM010000015.1"/>
</dbReference>
<sequence length="353" mass="39118">MSERLKQTQAYLQAKIAPQAAELDRDPQRLAQAVKDLGNEHLLGLRVDPKWGGQGLNSLAFLQFQELVSRYSGALAFLQTQHQSAASMLAASQNEALKQQYLSEMVSGKLLMGVGFSQLRRQGVPVLKAVPSETGYQLYGEVPWITGFGCFQQFIVGATLPNGESLFGLMPFEAQTQVQGGRLCLSEPLQLAVMESTQTVEATVRDWYLPQTHVLSIQPARWIHEKDRRNVLQHSFFALGCAQAGLDIVAAAQANLPDFVERGLRSQLHTLDICRQAIYQAHLEPESSFEHRLALRAEAIDMAVRCAHMAVIVSRGAANYRDHPAQRVYREALAFTVFGQTTAVMEATLQKIV</sequence>
<keyword evidence="2" id="KW-0560">Oxidoreductase</keyword>
<evidence type="ECO:0000313" key="3">
    <source>
        <dbReference type="Proteomes" id="UP000248857"/>
    </source>
</evidence>
<dbReference type="Gene3D" id="1.10.540.10">
    <property type="entry name" value="Acyl-CoA dehydrogenase/oxidase, N-terminal domain"/>
    <property type="match status" value="1"/>
</dbReference>
<dbReference type="EMBL" id="PQWO01000015">
    <property type="protein sequence ID" value="PZD71630.1"/>
    <property type="molecule type" value="Genomic_DNA"/>
</dbReference>
<dbReference type="InterPro" id="IPR037069">
    <property type="entry name" value="AcylCoA_DH/ox_N_sf"/>
</dbReference>
<feature type="domain" description="Acyl-CoA dehydrogenase/oxidase N-terminal" evidence="1">
    <location>
        <begin position="6"/>
        <end position="109"/>
    </location>
</feature>
<evidence type="ECO:0000259" key="1">
    <source>
        <dbReference type="Pfam" id="PF02771"/>
    </source>
</evidence>
<dbReference type="AlphaFoldDB" id="A0A2W1JC97"/>
<dbReference type="Proteomes" id="UP000248857">
    <property type="component" value="Unassembled WGS sequence"/>
</dbReference>
<keyword evidence="3" id="KW-1185">Reference proteome</keyword>
<accession>A0A2W1JC97</accession>
<dbReference type="InterPro" id="IPR013786">
    <property type="entry name" value="AcylCoA_DH/ox_N"/>
</dbReference>
<dbReference type="InterPro" id="IPR009100">
    <property type="entry name" value="AcylCoA_DH/oxidase_NM_dom_sf"/>
</dbReference>
<dbReference type="GO" id="GO:0050660">
    <property type="term" value="F:flavin adenine dinucleotide binding"/>
    <property type="evidence" value="ECO:0007669"/>
    <property type="project" value="InterPro"/>
</dbReference>
<dbReference type="OrthoDB" id="5365325at2"/>
<dbReference type="Pfam" id="PF02771">
    <property type="entry name" value="Acyl-CoA_dh_N"/>
    <property type="match status" value="1"/>
</dbReference>
<proteinExistence type="predicted"/>
<protein>
    <submittedName>
        <fullName evidence="2">Acyl-CoA dehydrogenase, short-chain specific</fullName>
        <ecNumber evidence="2">1.3.8.1</ecNumber>
    </submittedName>
</protein>
<name>A0A2W1JC97_9CYAN</name>